<dbReference type="InterPro" id="IPR036396">
    <property type="entry name" value="Cyt_P450_sf"/>
</dbReference>
<dbReference type="InterPro" id="IPR050196">
    <property type="entry name" value="Cytochrome_P450_Monoox"/>
</dbReference>
<gene>
    <name evidence="8" type="ORF">FWILDA_LOCUS14696</name>
</gene>
<keyword evidence="3 7" id="KW-0479">Metal-binding</keyword>
<reference evidence="8" key="1">
    <citation type="submission" date="2022-08" db="EMBL/GenBank/DDBJ databases">
        <authorList>
            <person name="Kallberg Y."/>
            <person name="Tangrot J."/>
            <person name="Rosling A."/>
        </authorList>
    </citation>
    <scope>NUCLEOTIDE SEQUENCE</scope>
    <source>
        <strain evidence="8">Wild A</strain>
    </source>
</reference>
<name>A0A9W4T313_9GLOM</name>
<keyword evidence="9" id="KW-1185">Reference proteome</keyword>
<accession>A0A9W4T313</accession>
<keyword evidence="6" id="KW-0503">Monooxygenase</keyword>
<evidence type="ECO:0000256" key="2">
    <source>
        <dbReference type="ARBA" id="ARBA00022617"/>
    </source>
</evidence>
<comment type="caution">
    <text evidence="8">The sequence shown here is derived from an EMBL/GenBank/DDBJ whole genome shotgun (WGS) entry which is preliminary data.</text>
</comment>
<dbReference type="InterPro" id="IPR001128">
    <property type="entry name" value="Cyt_P450"/>
</dbReference>
<dbReference type="AlphaFoldDB" id="A0A9W4T313"/>
<evidence type="ECO:0000256" key="6">
    <source>
        <dbReference type="ARBA" id="ARBA00023033"/>
    </source>
</evidence>
<sequence length="200" mass="22717">MTFLLAGHETTSNALSWGFYFLAKHPREQDLLREELVKAFPDNSTFDPTFDEINSLEYLNCITKEVLRLVPPLIGAARYTTEDRVLGGHFIPKNTQIDIPITALHRSPSIWGPTANEFDPKRWLNPSLIKNVTNYNYLPFLTGARSCIGMKVATSEFKIVLSMLIRNFVFQTGPLVMKKKPGFLSKPDPYLELIVSKVEI</sequence>
<dbReference type="InterPro" id="IPR002401">
    <property type="entry name" value="Cyt_P450_E_grp-I"/>
</dbReference>
<evidence type="ECO:0000256" key="5">
    <source>
        <dbReference type="ARBA" id="ARBA00023004"/>
    </source>
</evidence>
<comment type="cofactor">
    <cofactor evidence="7">
        <name>heme</name>
        <dbReference type="ChEBI" id="CHEBI:30413"/>
    </cofactor>
</comment>
<dbReference type="EMBL" id="CAMKVN010006758">
    <property type="protein sequence ID" value="CAI2190680.1"/>
    <property type="molecule type" value="Genomic_DNA"/>
</dbReference>
<comment type="similarity">
    <text evidence="1">Belongs to the cytochrome P450 family.</text>
</comment>
<keyword evidence="5 7" id="KW-0408">Iron</keyword>
<dbReference type="GO" id="GO:0020037">
    <property type="term" value="F:heme binding"/>
    <property type="evidence" value="ECO:0007669"/>
    <property type="project" value="InterPro"/>
</dbReference>
<dbReference type="PANTHER" id="PTHR24291:SF50">
    <property type="entry name" value="BIFUNCTIONAL ALBAFLAVENONE MONOOXYGENASE_TERPENE SYNTHASE"/>
    <property type="match status" value="1"/>
</dbReference>
<keyword evidence="4" id="KW-0560">Oxidoreductase</keyword>
<dbReference type="PRINTS" id="PR00385">
    <property type="entry name" value="P450"/>
</dbReference>
<dbReference type="GO" id="GO:0005506">
    <property type="term" value="F:iron ion binding"/>
    <property type="evidence" value="ECO:0007669"/>
    <property type="project" value="InterPro"/>
</dbReference>
<dbReference type="GO" id="GO:0016705">
    <property type="term" value="F:oxidoreductase activity, acting on paired donors, with incorporation or reduction of molecular oxygen"/>
    <property type="evidence" value="ECO:0007669"/>
    <property type="project" value="InterPro"/>
</dbReference>
<dbReference type="Gene3D" id="1.10.630.10">
    <property type="entry name" value="Cytochrome P450"/>
    <property type="match status" value="1"/>
</dbReference>
<evidence type="ECO:0000256" key="1">
    <source>
        <dbReference type="ARBA" id="ARBA00010617"/>
    </source>
</evidence>
<dbReference type="PRINTS" id="PR00463">
    <property type="entry name" value="EP450I"/>
</dbReference>
<dbReference type="SUPFAM" id="SSF48264">
    <property type="entry name" value="Cytochrome P450"/>
    <property type="match status" value="1"/>
</dbReference>
<dbReference type="Pfam" id="PF00067">
    <property type="entry name" value="p450"/>
    <property type="match status" value="1"/>
</dbReference>
<evidence type="ECO:0000256" key="3">
    <source>
        <dbReference type="ARBA" id="ARBA00022723"/>
    </source>
</evidence>
<dbReference type="Proteomes" id="UP001153678">
    <property type="component" value="Unassembled WGS sequence"/>
</dbReference>
<dbReference type="PANTHER" id="PTHR24291">
    <property type="entry name" value="CYTOCHROME P450 FAMILY 4"/>
    <property type="match status" value="1"/>
</dbReference>
<evidence type="ECO:0000256" key="7">
    <source>
        <dbReference type="PIRSR" id="PIRSR602401-1"/>
    </source>
</evidence>
<feature type="binding site" description="axial binding residue" evidence="7">
    <location>
        <position position="147"/>
    </location>
    <ligand>
        <name>heme</name>
        <dbReference type="ChEBI" id="CHEBI:30413"/>
    </ligand>
    <ligandPart>
        <name>Fe</name>
        <dbReference type="ChEBI" id="CHEBI:18248"/>
    </ligandPart>
</feature>
<keyword evidence="2 7" id="KW-0349">Heme</keyword>
<proteinExistence type="inferred from homology"/>
<evidence type="ECO:0000256" key="4">
    <source>
        <dbReference type="ARBA" id="ARBA00023002"/>
    </source>
</evidence>
<dbReference type="GO" id="GO:0004497">
    <property type="term" value="F:monooxygenase activity"/>
    <property type="evidence" value="ECO:0007669"/>
    <property type="project" value="UniProtKB-KW"/>
</dbReference>
<evidence type="ECO:0000313" key="8">
    <source>
        <dbReference type="EMBL" id="CAI2190680.1"/>
    </source>
</evidence>
<evidence type="ECO:0000313" key="9">
    <source>
        <dbReference type="Proteomes" id="UP001153678"/>
    </source>
</evidence>
<dbReference type="OrthoDB" id="1470350at2759"/>
<organism evidence="8 9">
    <name type="scientific">Funneliformis geosporum</name>
    <dbReference type="NCBI Taxonomy" id="1117311"/>
    <lineage>
        <taxon>Eukaryota</taxon>
        <taxon>Fungi</taxon>
        <taxon>Fungi incertae sedis</taxon>
        <taxon>Mucoromycota</taxon>
        <taxon>Glomeromycotina</taxon>
        <taxon>Glomeromycetes</taxon>
        <taxon>Glomerales</taxon>
        <taxon>Glomeraceae</taxon>
        <taxon>Funneliformis</taxon>
    </lineage>
</organism>
<protein>
    <submittedName>
        <fullName evidence="8">19443_t:CDS:1</fullName>
    </submittedName>
</protein>